<dbReference type="InterPro" id="IPR029480">
    <property type="entry name" value="Transpos_assoc"/>
</dbReference>
<evidence type="ECO:0000313" key="3">
    <source>
        <dbReference type="Proteomes" id="UP000541444"/>
    </source>
</evidence>
<accession>A0A7J7M140</accession>
<dbReference type="EMBL" id="JACGCM010001844">
    <property type="protein sequence ID" value="KAF6148567.1"/>
    <property type="molecule type" value="Genomic_DNA"/>
</dbReference>
<sequence>MKASRLTYDFLNGVRSFIKYVKQTLGNTVYCPCSKCRNVNGVKEVEEIRTHLITYAIDQPYTTWYFHGESKDTTVDAHIENPNEPFITQHDDVVRPRTINLVDDAFSYIQPEGLNEDTQEDGPYVGVNEFPEEQIEYQKLKDDASRPLYPSCSPEDTMLSAIIELMNLKSTCQFFDTGFTMLLVLLKRLFPKRNTLRERKYVCC</sequence>
<comment type="caution">
    <text evidence="2">The sequence shown here is derived from an EMBL/GenBank/DDBJ whole genome shotgun (WGS) entry which is preliminary data.</text>
</comment>
<name>A0A7J7M140_9MAGN</name>
<gene>
    <name evidence="2" type="ORF">GIB67_042526</name>
</gene>
<evidence type="ECO:0000259" key="1">
    <source>
        <dbReference type="Pfam" id="PF13963"/>
    </source>
</evidence>
<dbReference type="OrthoDB" id="1729146at2759"/>
<organism evidence="2 3">
    <name type="scientific">Kingdonia uniflora</name>
    <dbReference type="NCBI Taxonomy" id="39325"/>
    <lineage>
        <taxon>Eukaryota</taxon>
        <taxon>Viridiplantae</taxon>
        <taxon>Streptophyta</taxon>
        <taxon>Embryophyta</taxon>
        <taxon>Tracheophyta</taxon>
        <taxon>Spermatophyta</taxon>
        <taxon>Magnoliopsida</taxon>
        <taxon>Ranunculales</taxon>
        <taxon>Circaeasteraceae</taxon>
        <taxon>Kingdonia</taxon>
    </lineage>
</organism>
<evidence type="ECO:0000313" key="2">
    <source>
        <dbReference type="EMBL" id="KAF6148567.1"/>
    </source>
</evidence>
<feature type="domain" description="Transposase-associated" evidence="1">
    <location>
        <begin position="2"/>
        <end position="69"/>
    </location>
</feature>
<dbReference type="AlphaFoldDB" id="A0A7J7M140"/>
<reference evidence="2 3" key="1">
    <citation type="journal article" date="2020" name="IScience">
        <title>Genome Sequencing of the Endangered Kingdonia uniflora (Circaeasteraceae, Ranunculales) Reveals Potential Mechanisms of Evolutionary Specialization.</title>
        <authorList>
            <person name="Sun Y."/>
            <person name="Deng T."/>
            <person name="Zhang A."/>
            <person name="Moore M.J."/>
            <person name="Landis J.B."/>
            <person name="Lin N."/>
            <person name="Zhang H."/>
            <person name="Zhang X."/>
            <person name="Huang J."/>
            <person name="Zhang X."/>
            <person name="Sun H."/>
            <person name="Wang H."/>
        </authorList>
    </citation>
    <scope>NUCLEOTIDE SEQUENCE [LARGE SCALE GENOMIC DNA]</scope>
    <source>
        <strain evidence="2">TB1705</strain>
        <tissue evidence="2">Leaf</tissue>
    </source>
</reference>
<keyword evidence="3" id="KW-1185">Reference proteome</keyword>
<proteinExistence type="predicted"/>
<dbReference type="Pfam" id="PF13963">
    <property type="entry name" value="Transpos_assoc"/>
    <property type="match status" value="1"/>
</dbReference>
<dbReference type="Proteomes" id="UP000541444">
    <property type="component" value="Unassembled WGS sequence"/>
</dbReference>
<protein>
    <recommendedName>
        <fullName evidence="1">Transposase-associated domain-containing protein</fullName>
    </recommendedName>
</protein>